<dbReference type="Proteomes" id="UP000288805">
    <property type="component" value="Unassembled WGS sequence"/>
</dbReference>
<organism evidence="2 3">
    <name type="scientific">Vitis vinifera</name>
    <name type="common">Grape</name>
    <dbReference type="NCBI Taxonomy" id="29760"/>
    <lineage>
        <taxon>Eukaryota</taxon>
        <taxon>Viridiplantae</taxon>
        <taxon>Streptophyta</taxon>
        <taxon>Embryophyta</taxon>
        <taxon>Tracheophyta</taxon>
        <taxon>Spermatophyta</taxon>
        <taxon>Magnoliopsida</taxon>
        <taxon>eudicotyledons</taxon>
        <taxon>Gunneridae</taxon>
        <taxon>Pentapetalae</taxon>
        <taxon>rosids</taxon>
        <taxon>Vitales</taxon>
        <taxon>Vitaceae</taxon>
        <taxon>Viteae</taxon>
        <taxon>Vitis</taxon>
    </lineage>
</organism>
<proteinExistence type="inferred from homology"/>
<protein>
    <submittedName>
        <fullName evidence="2">Geraniol 8-hydroxylase</fullName>
    </submittedName>
</protein>
<reference evidence="2 3" key="1">
    <citation type="journal article" date="2018" name="PLoS Genet.">
        <title>Population sequencing reveals clonal diversity and ancestral inbreeding in the grapevine cultivar Chardonnay.</title>
        <authorList>
            <person name="Roach M.J."/>
            <person name="Johnson D.L."/>
            <person name="Bohlmann J."/>
            <person name="van Vuuren H.J."/>
            <person name="Jones S.J."/>
            <person name="Pretorius I.S."/>
            <person name="Schmidt S.A."/>
            <person name="Borneman A.R."/>
        </authorList>
    </citation>
    <scope>NUCLEOTIDE SEQUENCE [LARGE SCALE GENOMIC DNA]</scope>
    <source>
        <strain evidence="3">cv. Chardonnay</strain>
        <tissue evidence="2">Leaf</tissue>
    </source>
</reference>
<dbReference type="PANTHER" id="PTHR47950:SF44">
    <property type="entry name" value="CYTOCHROME P450, FAMILY 76, SUBFAMILY C, POLYPEPTIDE 5-RELATED"/>
    <property type="match status" value="1"/>
</dbReference>
<evidence type="ECO:0000313" key="3">
    <source>
        <dbReference type="Proteomes" id="UP000288805"/>
    </source>
</evidence>
<dbReference type="EMBL" id="QGNW01000078">
    <property type="protein sequence ID" value="RVX01094.1"/>
    <property type="molecule type" value="Genomic_DNA"/>
</dbReference>
<sequence>MNHRTKETIELLLKEVFIDDNSYVDEKVARVQENSFYFCSSALAHRMVHLMLASLLYSHAWKLEDGMKPENIDMSEKFGLTLQKAQPLRAIPMKV</sequence>
<gene>
    <name evidence="2" type="primary">CYP76B6_13</name>
    <name evidence="2" type="ORF">CK203_022757</name>
</gene>
<dbReference type="PANTHER" id="PTHR47950">
    <property type="entry name" value="CYTOCHROME P450, FAMILY 76, SUBFAMILY C, POLYPEPTIDE 5-RELATED"/>
    <property type="match status" value="1"/>
</dbReference>
<evidence type="ECO:0000313" key="2">
    <source>
        <dbReference type="EMBL" id="RVX01094.1"/>
    </source>
</evidence>
<dbReference type="AlphaFoldDB" id="A0A438IWH3"/>
<accession>A0A438IWH3</accession>
<comment type="similarity">
    <text evidence="1">Belongs to the cytochrome P450 family.</text>
</comment>
<name>A0A438IWH3_VITVI</name>
<evidence type="ECO:0000256" key="1">
    <source>
        <dbReference type="ARBA" id="ARBA00010617"/>
    </source>
</evidence>
<comment type="caution">
    <text evidence="2">The sequence shown here is derived from an EMBL/GenBank/DDBJ whole genome shotgun (WGS) entry which is preliminary data.</text>
</comment>